<feature type="transmembrane region" description="Helical" evidence="10">
    <location>
        <begin position="22"/>
        <end position="40"/>
    </location>
</feature>
<dbReference type="GeneID" id="113501409"/>
<evidence type="ECO:0000256" key="7">
    <source>
        <dbReference type="ARBA" id="ARBA00023136"/>
    </source>
</evidence>
<keyword evidence="7 10" id="KW-0472">Membrane</keyword>
<dbReference type="InterPro" id="IPR004117">
    <property type="entry name" value="7tm6_olfct_rcpt"/>
</dbReference>
<proteinExistence type="inferred from homology"/>
<dbReference type="KEGG" id="tnl:113501409"/>
<reference evidence="12" key="1">
    <citation type="submission" date="2025-08" db="UniProtKB">
        <authorList>
            <consortium name="RefSeq"/>
        </authorList>
    </citation>
    <scope>IDENTIFICATION</scope>
</reference>
<feature type="transmembrane region" description="Helical" evidence="10">
    <location>
        <begin position="309"/>
        <end position="331"/>
    </location>
</feature>
<keyword evidence="11" id="KW-1185">Reference proteome</keyword>
<evidence type="ECO:0000256" key="9">
    <source>
        <dbReference type="ARBA" id="ARBA00023224"/>
    </source>
</evidence>
<dbReference type="GO" id="GO:0004984">
    <property type="term" value="F:olfactory receptor activity"/>
    <property type="evidence" value="ECO:0007669"/>
    <property type="project" value="InterPro"/>
</dbReference>
<feature type="transmembrane region" description="Helical" evidence="10">
    <location>
        <begin position="89"/>
        <end position="106"/>
    </location>
</feature>
<evidence type="ECO:0000313" key="11">
    <source>
        <dbReference type="Proteomes" id="UP000322000"/>
    </source>
</evidence>
<sequence length="407" mass="47097">MEDLQTLAAAETLYEQSKTTDFFYKIYFIVYIFGLPNYWIEDLKLPTRFVRVYDRFTMFNNALIFTLICTELLAPFTQHNLSQKQQSNFLIYCISHPMLYGFRVIMATHQKKVKTLLYSLTVVLKRVHNDPEVEKQMIHSAVMYLFALCFSCALSMFMYTFDASWEMVRHNATFTTLVTAYPDVEDRSELASTVRILTYIVWWIFFSRIIGVYILVIPLATCLSYQFKNLQSYFLSLADIFEREDLSQSLKEEQYEERFKIGIRMHLETLRCTKLTQTVCNGVYSGQIIFNILILVALMSQMANSERTLVNICSTVFTATAVLVSTGFYMWNAGDVTVEASHLATAMFFSGWHQCGTASRRVRKLLVITIAHAQRPVVLKGLGYISLSYESYIKIVKSSYSVFSVIF</sequence>
<dbReference type="PANTHER" id="PTHR21137:SF35">
    <property type="entry name" value="ODORANT RECEPTOR 19A-RELATED"/>
    <property type="match status" value="1"/>
</dbReference>
<feature type="transmembrane region" description="Helical" evidence="10">
    <location>
        <begin position="52"/>
        <end position="77"/>
    </location>
</feature>
<evidence type="ECO:0000256" key="4">
    <source>
        <dbReference type="ARBA" id="ARBA00022692"/>
    </source>
</evidence>
<evidence type="ECO:0000256" key="10">
    <source>
        <dbReference type="RuleBase" id="RU351113"/>
    </source>
</evidence>
<evidence type="ECO:0000256" key="2">
    <source>
        <dbReference type="ARBA" id="ARBA00022475"/>
    </source>
</evidence>
<dbReference type="PANTHER" id="PTHR21137">
    <property type="entry name" value="ODORANT RECEPTOR"/>
    <property type="match status" value="1"/>
</dbReference>
<dbReference type="Proteomes" id="UP000322000">
    <property type="component" value="Chromosome 15"/>
</dbReference>
<feature type="transmembrane region" description="Helical" evidence="10">
    <location>
        <begin position="141"/>
        <end position="161"/>
    </location>
</feature>
<evidence type="ECO:0000256" key="5">
    <source>
        <dbReference type="ARBA" id="ARBA00022725"/>
    </source>
</evidence>
<keyword evidence="2" id="KW-1003">Cell membrane</keyword>
<gene>
    <name evidence="12" type="primary">LOC113501409</name>
</gene>
<dbReference type="AlphaFoldDB" id="A0A7E5WDT7"/>
<protein>
    <recommendedName>
        <fullName evidence="10">Odorant receptor</fullName>
    </recommendedName>
</protein>
<evidence type="ECO:0000256" key="1">
    <source>
        <dbReference type="ARBA" id="ARBA00004651"/>
    </source>
</evidence>
<evidence type="ECO:0000256" key="8">
    <source>
        <dbReference type="ARBA" id="ARBA00023170"/>
    </source>
</evidence>
<keyword evidence="4 10" id="KW-0812">Transmembrane</keyword>
<dbReference type="OrthoDB" id="7476568at2759"/>
<keyword evidence="6 10" id="KW-1133">Transmembrane helix</keyword>
<accession>A0A7E5WDT7</accession>
<keyword evidence="8 10" id="KW-0675">Receptor</keyword>
<keyword evidence="9 10" id="KW-0807">Transducer</keyword>
<comment type="subcellular location">
    <subcellularLocation>
        <location evidence="1 10">Cell membrane</location>
        <topology evidence="1 10">Multi-pass membrane protein</topology>
    </subcellularLocation>
</comment>
<dbReference type="GO" id="GO:0007165">
    <property type="term" value="P:signal transduction"/>
    <property type="evidence" value="ECO:0007669"/>
    <property type="project" value="UniProtKB-KW"/>
</dbReference>
<keyword evidence="5 10" id="KW-0552">Olfaction</keyword>
<dbReference type="RefSeq" id="XP_026738341.1">
    <property type="nucleotide sequence ID" value="XM_026882540.1"/>
</dbReference>
<dbReference type="GO" id="GO:0005549">
    <property type="term" value="F:odorant binding"/>
    <property type="evidence" value="ECO:0007669"/>
    <property type="project" value="InterPro"/>
</dbReference>
<comment type="similarity">
    <text evidence="10">Belongs to the insect chemoreceptor superfamily. Heteromeric odorant receptor channel (TC 1.A.69) family.</text>
</comment>
<keyword evidence="3 10" id="KW-0716">Sensory transduction</keyword>
<evidence type="ECO:0000313" key="12">
    <source>
        <dbReference type="RefSeq" id="XP_026738341.1"/>
    </source>
</evidence>
<feature type="transmembrane region" description="Helical" evidence="10">
    <location>
        <begin position="200"/>
        <end position="225"/>
    </location>
</feature>
<name>A0A7E5WDT7_TRINI</name>
<dbReference type="InParanoid" id="A0A7E5WDT7"/>
<dbReference type="Pfam" id="PF02949">
    <property type="entry name" value="7tm_6"/>
    <property type="match status" value="1"/>
</dbReference>
<organism evidence="11 12">
    <name type="scientific">Trichoplusia ni</name>
    <name type="common">Cabbage looper</name>
    <dbReference type="NCBI Taxonomy" id="7111"/>
    <lineage>
        <taxon>Eukaryota</taxon>
        <taxon>Metazoa</taxon>
        <taxon>Ecdysozoa</taxon>
        <taxon>Arthropoda</taxon>
        <taxon>Hexapoda</taxon>
        <taxon>Insecta</taxon>
        <taxon>Pterygota</taxon>
        <taxon>Neoptera</taxon>
        <taxon>Endopterygota</taxon>
        <taxon>Lepidoptera</taxon>
        <taxon>Glossata</taxon>
        <taxon>Ditrysia</taxon>
        <taxon>Noctuoidea</taxon>
        <taxon>Noctuidae</taxon>
        <taxon>Plusiinae</taxon>
        <taxon>Trichoplusia</taxon>
    </lineage>
</organism>
<evidence type="ECO:0000256" key="3">
    <source>
        <dbReference type="ARBA" id="ARBA00022606"/>
    </source>
</evidence>
<dbReference type="GO" id="GO:0005886">
    <property type="term" value="C:plasma membrane"/>
    <property type="evidence" value="ECO:0007669"/>
    <property type="project" value="UniProtKB-SubCell"/>
</dbReference>
<evidence type="ECO:0000256" key="6">
    <source>
        <dbReference type="ARBA" id="ARBA00022989"/>
    </source>
</evidence>
<feature type="transmembrane region" description="Helical" evidence="10">
    <location>
        <begin position="283"/>
        <end position="303"/>
    </location>
</feature>